<dbReference type="KEGG" id="pdu:PDUR_06145"/>
<dbReference type="Gene3D" id="2.40.50.100">
    <property type="match status" value="1"/>
</dbReference>
<dbReference type="OrthoDB" id="122515at2"/>
<dbReference type="eggNOG" id="COG3585">
    <property type="taxonomic scope" value="Bacteria"/>
</dbReference>
<evidence type="ECO:0000256" key="2">
    <source>
        <dbReference type="PROSITE-ProRule" id="PRU01213"/>
    </source>
</evidence>
<sequence length="67" mass="7006">MKISARNQFEGRVVAIEAGPINAKVVVDTGGQKITSIISLDALEELGIKEGATVTAFFKASSVLLMA</sequence>
<evidence type="ECO:0000259" key="3">
    <source>
        <dbReference type="PROSITE" id="PS51866"/>
    </source>
</evidence>
<dbReference type="InterPro" id="IPR008995">
    <property type="entry name" value="Mo/tungstate-bd_C_term_dom"/>
</dbReference>
<accession>A0A089HHZ3</accession>
<dbReference type="AlphaFoldDB" id="A0A089HHZ3"/>
<dbReference type="STRING" id="44251.PDUR_06145"/>
<keyword evidence="1 2" id="KW-0500">Molybdenum</keyword>
<dbReference type="SUPFAM" id="SSF50331">
    <property type="entry name" value="MOP-like"/>
    <property type="match status" value="1"/>
</dbReference>
<organism evidence="4 5">
    <name type="scientific">Paenibacillus durus</name>
    <name type="common">Paenibacillus azotofixans</name>
    <dbReference type="NCBI Taxonomy" id="44251"/>
    <lineage>
        <taxon>Bacteria</taxon>
        <taxon>Bacillati</taxon>
        <taxon>Bacillota</taxon>
        <taxon>Bacilli</taxon>
        <taxon>Bacillales</taxon>
        <taxon>Paenibacillaceae</taxon>
        <taxon>Paenibacillus</taxon>
    </lineage>
</organism>
<dbReference type="Proteomes" id="UP000029409">
    <property type="component" value="Chromosome"/>
</dbReference>
<gene>
    <name evidence="4" type="ORF">PDUR_06145</name>
</gene>
<dbReference type="GO" id="GO:0015689">
    <property type="term" value="P:molybdate ion transport"/>
    <property type="evidence" value="ECO:0007669"/>
    <property type="project" value="InterPro"/>
</dbReference>
<protein>
    <submittedName>
        <fullName evidence="4">Molybdenum-pterin-binding protein</fullName>
    </submittedName>
</protein>
<dbReference type="PROSITE" id="PS51866">
    <property type="entry name" value="MOP"/>
    <property type="match status" value="1"/>
</dbReference>
<evidence type="ECO:0000313" key="4">
    <source>
        <dbReference type="EMBL" id="AIQ11576.1"/>
    </source>
</evidence>
<dbReference type="EMBL" id="CP009288">
    <property type="protein sequence ID" value="AIQ11576.1"/>
    <property type="molecule type" value="Genomic_DNA"/>
</dbReference>
<name>A0A089HHZ3_PAEDU</name>
<dbReference type="RefSeq" id="WP_042205477.1">
    <property type="nucleotide sequence ID" value="NZ_CP009288.1"/>
</dbReference>
<dbReference type="InterPro" id="IPR004606">
    <property type="entry name" value="Mop_domain"/>
</dbReference>
<reference evidence="4 5" key="1">
    <citation type="submission" date="2014-08" db="EMBL/GenBank/DDBJ databases">
        <title>Comparative genomics of the Paenibacillus odorifer group.</title>
        <authorList>
            <person name="den Bakker H.C."/>
            <person name="Tsai Y.-C."/>
            <person name="Martin N."/>
            <person name="Korlach J."/>
            <person name="Wiedmann M."/>
        </authorList>
    </citation>
    <scope>NUCLEOTIDE SEQUENCE [LARGE SCALE GENOMIC DNA]</scope>
    <source>
        <strain evidence="4 5">DSM 1735</strain>
    </source>
</reference>
<feature type="domain" description="Mop" evidence="3">
    <location>
        <begin position="2"/>
        <end position="67"/>
    </location>
</feature>
<proteinExistence type="predicted"/>
<dbReference type="NCBIfam" id="TIGR00638">
    <property type="entry name" value="Mop"/>
    <property type="match status" value="1"/>
</dbReference>
<evidence type="ECO:0000256" key="1">
    <source>
        <dbReference type="ARBA" id="ARBA00022505"/>
    </source>
</evidence>
<dbReference type="InterPro" id="IPR005116">
    <property type="entry name" value="Transp-assoc_OB_typ1"/>
</dbReference>
<evidence type="ECO:0000313" key="5">
    <source>
        <dbReference type="Proteomes" id="UP000029409"/>
    </source>
</evidence>
<dbReference type="Pfam" id="PF03459">
    <property type="entry name" value="TOBE"/>
    <property type="match status" value="1"/>
</dbReference>
<keyword evidence="5" id="KW-1185">Reference proteome</keyword>